<sequence length="470" mass="50887">MRPLHRLLSIASLATLSLGSAFAQVTVHLDPHAPGKPIPQNFLGLSFETSATLPDAKGHHPYFDPANQPLIQLFNTIGVKSLRIGGNTSDRPSVPIPATVDIDQVFAFAQSANVHVIYTLRLRDSTPPQVQLAASHIMEHYPDLVDCLVVGNEPNVYEHTYPKYAEDLKAFYPAVLAVAPKTKFCGPSTTPGSGTWVNSYIKDFHQMSQLYQVVQHSYPGGNSRKVTDPAAARANMLSASFEHDYQHLYDTFVPTALSSGVQYRIEETNSYYNGGAKDVSNTFASSLWALSYMYWWLAHDAQGINFHTGDQVAAGETQTPCWYAIFWNAPQGLEIHPIAYALAAFHIAGHGKLIPIDLSSKSDSLETYATAADDGSIYLTAINKSFGSTAKPESLKIPLPQGYAGVETMALTAPNADIAATTGIQLGGASIQSDGRWSGRWTKVRHNSSAQLTVAPASALIVRITPSATK</sequence>
<dbReference type="PANTHER" id="PTHR36183">
    <property type="entry name" value="BETA-GLUCURONIDASE"/>
    <property type="match status" value="1"/>
</dbReference>
<gene>
    <name evidence="2" type="ORF">EDE15_1012</name>
</gene>
<reference evidence="2 3" key="1">
    <citation type="submission" date="2018-12" db="EMBL/GenBank/DDBJ databases">
        <title>Sequencing of bacterial isolates from soil warming experiment in Harvard Forest, Massachusetts, USA.</title>
        <authorList>
            <person name="Deangelis K."/>
        </authorList>
    </citation>
    <scope>NUCLEOTIDE SEQUENCE [LARGE SCALE GENOMIC DNA]</scope>
    <source>
        <strain evidence="2 3">EB153</strain>
    </source>
</reference>
<dbReference type="SUPFAM" id="SSF51445">
    <property type="entry name" value="(Trans)glycosidases"/>
    <property type="match status" value="1"/>
</dbReference>
<evidence type="ECO:0008006" key="4">
    <source>
        <dbReference type="Google" id="ProtNLM"/>
    </source>
</evidence>
<proteinExistence type="predicted"/>
<dbReference type="OrthoDB" id="5166947at2"/>
<dbReference type="RefSeq" id="WP_125484255.1">
    <property type="nucleotide sequence ID" value="NZ_RSDW01000001.1"/>
</dbReference>
<feature type="chain" id="PRO_5018587059" description="Glycosyl hydrolase family 79" evidence="1">
    <location>
        <begin position="24"/>
        <end position="470"/>
    </location>
</feature>
<comment type="caution">
    <text evidence="2">The sequence shown here is derived from an EMBL/GenBank/DDBJ whole genome shotgun (WGS) entry which is preliminary data.</text>
</comment>
<dbReference type="InterPro" id="IPR017853">
    <property type="entry name" value="GH"/>
</dbReference>
<dbReference type="Gene3D" id="3.20.20.80">
    <property type="entry name" value="Glycosidases"/>
    <property type="match status" value="1"/>
</dbReference>
<dbReference type="AlphaFoldDB" id="A0A3R9R1B8"/>
<keyword evidence="3" id="KW-1185">Reference proteome</keyword>
<name>A0A3R9R1B8_9BACT</name>
<dbReference type="InterPro" id="IPR013780">
    <property type="entry name" value="Glyco_hydro_b"/>
</dbReference>
<evidence type="ECO:0000313" key="3">
    <source>
        <dbReference type="Proteomes" id="UP000269669"/>
    </source>
</evidence>
<evidence type="ECO:0000256" key="1">
    <source>
        <dbReference type="SAM" id="SignalP"/>
    </source>
</evidence>
<dbReference type="Gene3D" id="2.60.40.1180">
    <property type="entry name" value="Golgi alpha-mannosidase II"/>
    <property type="match status" value="1"/>
</dbReference>
<keyword evidence="1" id="KW-0732">Signal</keyword>
<evidence type="ECO:0000313" key="2">
    <source>
        <dbReference type="EMBL" id="RSL15522.1"/>
    </source>
</evidence>
<dbReference type="Proteomes" id="UP000269669">
    <property type="component" value="Unassembled WGS sequence"/>
</dbReference>
<organism evidence="2 3">
    <name type="scientific">Edaphobacter aggregans</name>
    <dbReference type="NCBI Taxonomy" id="570835"/>
    <lineage>
        <taxon>Bacteria</taxon>
        <taxon>Pseudomonadati</taxon>
        <taxon>Acidobacteriota</taxon>
        <taxon>Terriglobia</taxon>
        <taxon>Terriglobales</taxon>
        <taxon>Acidobacteriaceae</taxon>
        <taxon>Edaphobacter</taxon>
    </lineage>
</organism>
<protein>
    <recommendedName>
        <fullName evidence="4">Glycosyl hydrolase family 79</fullName>
    </recommendedName>
</protein>
<dbReference type="InterPro" id="IPR052974">
    <property type="entry name" value="GH79_Enzymes"/>
</dbReference>
<feature type="signal peptide" evidence="1">
    <location>
        <begin position="1"/>
        <end position="23"/>
    </location>
</feature>
<dbReference type="EMBL" id="RSDW01000001">
    <property type="protein sequence ID" value="RSL15522.1"/>
    <property type="molecule type" value="Genomic_DNA"/>
</dbReference>
<accession>A0A3R9R1B8</accession>
<dbReference type="PANTHER" id="PTHR36183:SF2">
    <property type="entry name" value="BETA-GLUCURONIDASE C-TERMINAL DOMAIN-CONTAINING PROTEIN"/>
    <property type="match status" value="1"/>
</dbReference>